<dbReference type="PANTHER" id="PTHR43072:SF52">
    <property type="entry name" value="GCN5-RELATED N-ACETYLTRANSFERASE"/>
    <property type="match status" value="1"/>
</dbReference>
<dbReference type="Pfam" id="PF00583">
    <property type="entry name" value="Acetyltransf_1"/>
    <property type="match status" value="1"/>
</dbReference>
<dbReference type="AlphaFoldDB" id="A0A3G1A969"/>
<evidence type="ECO:0000259" key="1">
    <source>
        <dbReference type="PROSITE" id="PS51186"/>
    </source>
</evidence>
<dbReference type="EMBL" id="CP007493">
    <property type="protein sequence ID" value="AJB42061.1"/>
    <property type="molecule type" value="Genomic_DNA"/>
</dbReference>
<keyword evidence="2" id="KW-0808">Transferase</keyword>
<dbReference type="RefSeq" id="WP_052886905.1">
    <property type="nucleotide sequence ID" value="NZ_CP007493.1"/>
</dbReference>
<name>A0A3G1A969_9CREN</name>
<reference evidence="3" key="1">
    <citation type="book" date="2010" name="EXTREMOPHILES" publisher="0:0-0">
        <title>Complete genome sequences of ten hyperthermophilic archaea reveal their metabolic capabilities and possible ecological roles.</title>
        <editorList>
            <person name="?"/>
        </editorList>
        <authorList>
            <person name="Ravin N.V."/>
            <person name="Mardanov A.V."/>
            <person name="Bonch-Osmolovskaya E.A."/>
            <person name="Skryabin K.G."/>
        </authorList>
    </citation>
    <scope>NUCLEOTIDE SEQUENCE [LARGE SCALE GENOMIC DNA]</scope>
    <source>
        <strain evidence="3">1505</strain>
    </source>
</reference>
<dbReference type="PANTHER" id="PTHR43072">
    <property type="entry name" value="N-ACETYLTRANSFERASE"/>
    <property type="match status" value="1"/>
</dbReference>
<dbReference type="InterPro" id="IPR000182">
    <property type="entry name" value="GNAT_dom"/>
</dbReference>
<dbReference type="Proteomes" id="UP000266720">
    <property type="component" value="Chromosome"/>
</dbReference>
<feature type="domain" description="N-acetyltransferase" evidence="1">
    <location>
        <begin position="6"/>
        <end position="158"/>
    </location>
</feature>
<dbReference type="SUPFAM" id="SSF55729">
    <property type="entry name" value="Acyl-CoA N-acyltransferases (Nat)"/>
    <property type="match status" value="1"/>
</dbReference>
<dbReference type="KEGG" id="tcb:TCARB_1011"/>
<dbReference type="CDD" id="cd04301">
    <property type="entry name" value="NAT_SF"/>
    <property type="match status" value="1"/>
</dbReference>
<organism evidence="2 3">
    <name type="scientific">Thermofilum adornatum 1505</name>
    <dbReference type="NCBI Taxonomy" id="697581"/>
    <lineage>
        <taxon>Archaea</taxon>
        <taxon>Thermoproteota</taxon>
        <taxon>Thermoprotei</taxon>
        <taxon>Thermofilales</taxon>
        <taxon>Thermofilaceae</taxon>
        <taxon>Thermofilum</taxon>
    </lineage>
</organism>
<dbReference type="STRING" id="697581.TCARB_1011"/>
<dbReference type="GO" id="GO:0016747">
    <property type="term" value="F:acyltransferase activity, transferring groups other than amino-acyl groups"/>
    <property type="evidence" value="ECO:0007669"/>
    <property type="project" value="InterPro"/>
</dbReference>
<dbReference type="PROSITE" id="PS51186">
    <property type="entry name" value="GNAT"/>
    <property type="match status" value="1"/>
</dbReference>
<evidence type="ECO:0000313" key="3">
    <source>
        <dbReference type="Proteomes" id="UP000266720"/>
    </source>
</evidence>
<evidence type="ECO:0000313" key="2">
    <source>
        <dbReference type="EMBL" id="AJB42061.1"/>
    </source>
</evidence>
<dbReference type="GeneID" id="25406429"/>
<proteinExistence type="predicted"/>
<dbReference type="InterPro" id="IPR016181">
    <property type="entry name" value="Acyl_CoA_acyltransferase"/>
</dbReference>
<accession>A0A3G1A969</accession>
<sequence length="158" mass="17736">MAVTGLQVRFAEKGDLKQAKEILEKSFTGSYRYWSELLLGRLDTLVAIMDGRVIGVAEIYTKETKTHGKIGVISFIAVDPGYRGRGIGKNLVAEAEKIFREHGCRYSAASTRRDNLASIGMFTKMGYALYRRGEKEFEELEGPLYAYEDDIILVKKLG</sequence>
<protein>
    <submittedName>
        <fullName evidence="2">GCN5-related N-acetyltransferase</fullName>
    </submittedName>
</protein>
<gene>
    <name evidence="2" type="ORF">TCARB_1011</name>
</gene>
<dbReference type="Gene3D" id="3.40.630.30">
    <property type="match status" value="1"/>
</dbReference>